<comment type="caution">
    <text evidence="2">The sequence shown here is derived from an EMBL/GenBank/DDBJ whole genome shotgun (WGS) entry which is preliminary data.</text>
</comment>
<evidence type="ECO:0000256" key="1">
    <source>
        <dbReference type="SAM" id="MobiDB-lite"/>
    </source>
</evidence>
<gene>
    <name evidence="2" type="ORF">E6C64_16030</name>
</gene>
<protein>
    <submittedName>
        <fullName evidence="2">AAA family ATPase</fullName>
    </submittedName>
</protein>
<dbReference type="EMBL" id="SSSM01000005">
    <property type="protein sequence ID" value="THG30138.1"/>
    <property type="molecule type" value="Genomic_DNA"/>
</dbReference>
<name>A0A4S4FJ69_9MICO</name>
<accession>A0A4S4FJ69</accession>
<dbReference type="Proteomes" id="UP000309133">
    <property type="component" value="Unassembled WGS sequence"/>
</dbReference>
<evidence type="ECO:0000313" key="2">
    <source>
        <dbReference type="EMBL" id="THG30138.1"/>
    </source>
</evidence>
<dbReference type="AlphaFoldDB" id="A0A4S4FJ69"/>
<keyword evidence="3" id="KW-1185">Reference proteome</keyword>
<dbReference type="SUPFAM" id="SSF52540">
    <property type="entry name" value="P-loop containing nucleoside triphosphate hydrolases"/>
    <property type="match status" value="1"/>
</dbReference>
<feature type="region of interest" description="Disordered" evidence="1">
    <location>
        <begin position="1"/>
        <end position="37"/>
    </location>
</feature>
<dbReference type="InterPro" id="IPR027417">
    <property type="entry name" value="P-loop_NTPase"/>
</dbReference>
<reference evidence="2 3" key="1">
    <citation type="submission" date="2019-04" db="EMBL/GenBank/DDBJ databases">
        <authorList>
            <person name="Jiang L."/>
        </authorList>
    </citation>
    <scope>NUCLEOTIDE SEQUENCE [LARGE SCALE GENOMIC DNA]</scope>
    <source>
        <strain evidence="2 3">YIM 131853</strain>
    </source>
</reference>
<proteinExistence type="predicted"/>
<dbReference type="RefSeq" id="WP_136428590.1">
    <property type="nucleotide sequence ID" value="NZ_SSSM01000005.1"/>
</dbReference>
<dbReference type="OrthoDB" id="9757917at2"/>
<evidence type="ECO:0000313" key="3">
    <source>
        <dbReference type="Proteomes" id="UP000309133"/>
    </source>
</evidence>
<feature type="compositionally biased region" description="Polar residues" evidence="1">
    <location>
        <begin position="22"/>
        <end position="34"/>
    </location>
</feature>
<organism evidence="2 3">
    <name type="scientific">Naasia lichenicola</name>
    <dbReference type="NCBI Taxonomy" id="2565933"/>
    <lineage>
        <taxon>Bacteria</taxon>
        <taxon>Bacillati</taxon>
        <taxon>Actinomycetota</taxon>
        <taxon>Actinomycetes</taxon>
        <taxon>Micrococcales</taxon>
        <taxon>Microbacteriaceae</taxon>
        <taxon>Naasia</taxon>
    </lineage>
</organism>
<dbReference type="Gene3D" id="3.40.50.300">
    <property type="entry name" value="P-loop containing nucleotide triphosphate hydrolases"/>
    <property type="match status" value="2"/>
</dbReference>
<sequence>MWRADRRLGDEVNLADTVPVHPQSNSTSPVSVSTGDGRVPSVNVAEPVWETWREQIAALGGPSPLLHFVDSPRVRIELSTTHPGGLAQFITGKTTLLSSLIRDDLAFRSASVAASNITAKGVELSATRGVDSIQLGIGIAEWKHEKKEYRAPILLRPMALRRYGRDFELRLKGAPYLNPALARTLREQFGVTLDANEFVSLATSGGSFKPQAVIDRLRALTSQLAWFNVQPRLVASSFAEVSPKMLADAKKLEHPVLDALAGNPTARWSIGEAFVAADPIHQDQRPPASDTLLLDADSEQENVVAQIAAGNSVVVKTLPGTGGTQTIVNALGCLVAQHKRVLVVSPRGSSLRAVSTRLAEIGLQGIAISPRTVRRDVIQAISRNEKATQTNIAEVDDALVRLRSVLLDYRGALARRDPVLGVSALDALAELARLSLMENPPQTTSRLTPRAIEALARDRDAAAETLIRAASLGEFRYGPGDSPWYGADFATSVAAQNAHQTARHLNESELPRLLERANELVGKTRLRPFESIQELGIYLRLLLDIRETLDRFQPVVFDRSLGELIAATGSRRDAEAMTGGNRRRLKKLAREYVRPGVHVPDLHESLVRIQQQRMLYQRFVTAGVTPEIPVGIGDVQVAYQRVAADLESLDEPLGLTATGQSLLTIPIGMLIAKLKSLAADSEVLKNLQERTSLMGNLRNLDLDPLLEDLSRRHVSEDRVGIELELTWWSSVLERMLGEDRALLGGNTRVLDRLEADFRLVDEAHAAGAAPALAWALAEAWKLGIVDWPDEATALKNLLRSEHADAGSLYASAPHLSRLVAPVWLASPYDVHAISDEIPFDAVFLLDAGAVSVAESLGGIRRARQTVVFGDPVAETPDNFSIAVEDLTAPHVNEYVDSVELDARHADSALARLGEMLPTLELTRSYRAGGQDLAELVNRRFYGGKISSTPWAGTFLGRGSLVLEFIEDGHGMPDPETGAVESVDVEVARVVELVIEHALTRPRESLLVVTASQKHAVRVQAAVLRAVAKRMEVTDFFLREQAEPFLVTTLEQAVALSRDRVIFSVGYGRTPHGRMLSNFGALGKPGGERLLASAVTRARRSLVVLSCFRPGDISADRMSHGVLALGELLEDAEERIAEHPSDIEHADAMLVDLSRRLDALGLTTALNYRGTLGLVASYEGRAIAIETDATVAELSLRESLRLRPEMLKRLGWHYLRVHSFELFADPESVALKIAVALGARHLEPHTQAIPVIDGD</sequence>
<feature type="compositionally biased region" description="Basic and acidic residues" evidence="1">
    <location>
        <begin position="1"/>
        <end position="10"/>
    </location>
</feature>